<dbReference type="EMBL" id="JAPCXB010000026">
    <property type="protein sequence ID" value="KAJ1614127.1"/>
    <property type="molecule type" value="Genomic_DNA"/>
</dbReference>
<dbReference type="PROSITE" id="PS51420">
    <property type="entry name" value="RHO"/>
    <property type="match status" value="1"/>
</dbReference>
<evidence type="ECO:0000313" key="3">
    <source>
        <dbReference type="Proteomes" id="UP001071777"/>
    </source>
</evidence>
<dbReference type="NCBIfam" id="TIGR00231">
    <property type="entry name" value="small_GTP"/>
    <property type="match status" value="1"/>
</dbReference>
<dbReference type="InterPro" id="IPR027417">
    <property type="entry name" value="P-loop_NTPase"/>
</dbReference>
<accession>A0ABQ8P9W0</accession>
<dbReference type="PANTHER" id="PTHR47979">
    <property type="entry name" value="DRAB11-RELATED"/>
    <property type="match status" value="1"/>
</dbReference>
<dbReference type="PROSITE" id="PS51419">
    <property type="entry name" value="RAB"/>
    <property type="match status" value="1"/>
</dbReference>
<name>A0ABQ8P9W0_9CRYT</name>
<proteinExistence type="inferred from homology"/>
<dbReference type="SMART" id="SM00173">
    <property type="entry name" value="RAS"/>
    <property type="match status" value="1"/>
</dbReference>
<evidence type="ECO:0000313" key="2">
    <source>
        <dbReference type="EMBL" id="KAJ1614127.1"/>
    </source>
</evidence>
<dbReference type="SUPFAM" id="SSF52540">
    <property type="entry name" value="P-loop containing nucleoside triphosphate hydrolases"/>
    <property type="match status" value="1"/>
</dbReference>
<dbReference type="PRINTS" id="PR00449">
    <property type="entry name" value="RASTRNSFRMNG"/>
</dbReference>
<sequence length="281" mass="31883">MGSSSDEYDHLYKIILVGDATVGKTHLLSRYTRDALPKTPQPTIGVEFATRTVPLSIGGTVKAQIWDTAGQERYRAITRAHYRRSVGALLVYDITRKSSFLNASRWLEDIRQNSEPDIVIMLVGNKLDLVEKDPSKREVPFDIAANFAQENNLFFSEASAVTRCNVKHIFEHLLQEVYNQKMKDNSSNLDINGKFLLKINLKLNILTFLANLTLPQDVLLIILRSVSNSPKVTIKNNHRPSVASYFRVTFPNISNKLEKNQKGNYRLSNNSNSIIHYLYIG</sequence>
<dbReference type="SMART" id="SM00174">
    <property type="entry name" value="RHO"/>
    <property type="match status" value="1"/>
</dbReference>
<gene>
    <name evidence="2" type="ORF">OJ252_763</name>
</gene>
<dbReference type="InterPro" id="IPR050209">
    <property type="entry name" value="Rab_GTPases_membrane_traffic"/>
</dbReference>
<dbReference type="SMART" id="SM00176">
    <property type="entry name" value="RAN"/>
    <property type="match status" value="1"/>
</dbReference>
<dbReference type="PROSITE" id="PS51421">
    <property type="entry name" value="RAS"/>
    <property type="match status" value="1"/>
</dbReference>
<dbReference type="InterPro" id="IPR001806">
    <property type="entry name" value="Small_GTPase"/>
</dbReference>
<organism evidence="2 3">
    <name type="scientific">Cryptosporidium canis</name>
    <dbReference type="NCBI Taxonomy" id="195482"/>
    <lineage>
        <taxon>Eukaryota</taxon>
        <taxon>Sar</taxon>
        <taxon>Alveolata</taxon>
        <taxon>Apicomplexa</taxon>
        <taxon>Conoidasida</taxon>
        <taxon>Coccidia</taxon>
        <taxon>Eucoccidiorida</taxon>
        <taxon>Eimeriorina</taxon>
        <taxon>Cryptosporidiidae</taxon>
        <taxon>Cryptosporidium</taxon>
    </lineage>
</organism>
<dbReference type="InterPro" id="IPR005225">
    <property type="entry name" value="Small_GTP-bd"/>
</dbReference>
<protein>
    <submittedName>
        <fullName evidence="2">Rablib</fullName>
    </submittedName>
</protein>
<comment type="similarity">
    <text evidence="1">Belongs to the small GTPase superfamily. Rab family.</text>
</comment>
<reference evidence="2" key="1">
    <citation type="submission" date="2022-10" db="EMBL/GenBank/DDBJ databases">
        <title>Adaptive evolution leads to modifications in subtelomeric GC content in a zoonotic Cryptosporidium species.</title>
        <authorList>
            <person name="Li J."/>
            <person name="Feng Y."/>
            <person name="Xiao L."/>
        </authorList>
    </citation>
    <scope>NUCLEOTIDE SEQUENCE</scope>
    <source>
        <strain evidence="2">25894</strain>
    </source>
</reference>
<dbReference type="Pfam" id="PF00071">
    <property type="entry name" value="Ras"/>
    <property type="match status" value="1"/>
</dbReference>
<dbReference type="SMART" id="SM00175">
    <property type="entry name" value="RAB"/>
    <property type="match status" value="1"/>
</dbReference>
<keyword evidence="3" id="KW-1185">Reference proteome</keyword>
<dbReference type="Proteomes" id="UP001071777">
    <property type="component" value="Unassembled WGS sequence"/>
</dbReference>
<comment type="caution">
    <text evidence="2">The sequence shown here is derived from an EMBL/GenBank/DDBJ whole genome shotgun (WGS) entry which is preliminary data.</text>
</comment>
<dbReference type="Gene3D" id="3.40.50.300">
    <property type="entry name" value="P-loop containing nucleotide triphosphate hydrolases"/>
    <property type="match status" value="1"/>
</dbReference>
<evidence type="ECO:0000256" key="1">
    <source>
        <dbReference type="ARBA" id="ARBA00006270"/>
    </source>
</evidence>
<dbReference type="SMART" id="SM00177">
    <property type="entry name" value="ARF"/>
    <property type="match status" value="1"/>
</dbReference>